<evidence type="ECO:0000313" key="4">
    <source>
        <dbReference type="Proteomes" id="UP000477722"/>
    </source>
</evidence>
<name>A0A6G4X2L3_9ACTN</name>
<reference evidence="3 4" key="1">
    <citation type="submission" date="2020-02" db="EMBL/GenBank/DDBJ databases">
        <title>Whole-genome analyses of novel actinobacteria.</title>
        <authorList>
            <person name="Sahin N."/>
            <person name="Tatar D."/>
        </authorList>
    </citation>
    <scope>NUCLEOTIDE SEQUENCE [LARGE SCALE GENOMIC DNA]</scope>
    <source>
        <strain evidence="3 4">SB3404</strain>
    </source>
</reference>
<dbReference type="GO" id="GO:0008236">
    <property type="term" value="F:serine-type peptidase activity"/>
    <property type="evidence" value="ECO:0007669"/>
    <property type="project" value="InterPro"/>
</dbReference>
<dbReference type="SUPFAM" id="SSF82171">
    <property type="entry name" value="DPP6 N-terminal domain-like"/>
    <property type="match status" value="1"/>
</dbReference>
<dbReference type="Pfam" id="PF00930">
    <property type="entry name" value="DPPIV_N"/>
    <property type="match status" value="1"/>
</dbReference>
<dbReference type="PANTHER" id="PTHR11731:SF193">
    <property type="entry name" value="DIPEPTIDYL PEPTIDASE 9"/>
    <property type="match status" value="1"/>
</dbReference>
<sequence length="711" mass="76266">MDPRDPTDPAEPAEPADPSALAAFPRQLARTRRFTLGAPRDFALSPGGERVLFLRSRGGADPACCLWLREGGAERVLADPVRLGAPPDGPGIAAYSADAHCRTAVFALGGQLWATGTGPGPGSGPTDTLRPLTAAEAVTEPRIDPTGQRVAYVARGALHVVELADGAARVLAAPDGPEVTYGLAEYVAGESMHRPYGFWWAPDGRRLLAARVDCSAVRRWWIADPAHPEREPRAIRYPAAGTANADVSLHILPVAGGGARTEVRWDRHAFEYLASAVWDAHGPLLSVQSRDQRTLRVLAADPGTGATAVLHEQRDPAWVELVPGAPLRTAAGALVHVLDERQGPDDRDGTRRLAVDGEPVTPHGLQIRELLGTVGEDVYVAAGDEPTEQHVWRCDARRGAVERVSEGPGVHTARTADGALLLVSHTEDGRRCTLAGTGPDRAQERTAIRSYEAEPLVVPRPMWLRAGPRGIRTALLLPSWHTPGERKLPVLMSPYGGPAMQLVRRVRGWWFCVAQWFAEHGFAVLVADGRGTPGRGPGWEKAVHGDTLTAVIEDQVAALHAAAGHCRDLDPTRVGIRGWSFGGTLAAAAVLRRPDVFHAAVSGAAPSDQRLYDTHWRERFLGLPEENPEAYARSSPLTDAASLTRPLLLVHGLADDNVAAAHTLRMSAALLAAGRPHRVLPLSGAGHRPYDETTVARLLTHELEFLRETCG</sequence>
<feature type="domain" description="Peptidase S9 prolyl oligopeptidase catalytic" evidence="1">
    <location>
        <begin position="514"/>
        <end position="709"/>
    </location>
</feature>
<gene>
    <name evidence="3" type="ORF">G5C65_26190</name>
</gene>
<dbReference type="InterPro" id="IPR002469">
    <property type="entry name" value="Peptidase_S9B_N"/>
</dbReference>
<dbReference type="Gene3D" id="3.40.50.1820">
    <property type="entry name" value="alpha/beta hydrolase"/>
    <property type="match status" value="1"/>
</dbReference>
<proteinExistence type="predicted"/>
<dbReference type="InterPro" id="IPR029058">
    <property type="entry name" value="AB_hydrolase_fold"/>
</dbReference>
<dbReference type="EMBL" id="JAAKZZ010000351">
    <property type="protein sequence ID" value="NGO71779.1"/>
    <property type="molecule type" value="Genomic_DNA"/>
</dbReference>
<dbReference type="InterPro" id="IPR001375">
    <property type="entry name" value="Peptidase_S9_cat"/>
</dbReference>
<dbReference type="RefSeq" id="WP_165301406.1">
    <property type="nucleotide sequence ID" value="NZ_JAAKZZ010000351.1"/>
</dbReference>
<feature type="domain" description="Dipeptidylpeptidase IV N-terminal" evidence="2">
    <location>
        <begin position="130"/>
        <end position="417"/>
    </location>
</feature>
<evidence type="ECO:0000259" key="2">
    <source>
        <dbReference type="Pfam" id="PF00930"/>
    </source>
</evidence>
<keyword evidence="4" id="KW-1185">Reference proteome</keyword>
<evidence type="ECO:0000259" key="1">
    <source>
        <dbReference type="Pfam" id="PF00326"/>
    </source>
</evidence>
<comment type="caution">
    <text evidence="3">The sequence shown here is derived from an EMBL/GenBank/DDBJ whole genome shotgun (WGS) entry which is preliminary data.</text>
</comment>
<organism evidence="3 4">
    <name type="scientific">Streptomyces boncukensis</name>
    <dbReference type="NCBI Taxonomy" id="2711219"/>
    <lineage>
        <taxon>Bacteria</taxon>
        <taxon>Bacillati</taxon>
        <taxon>Actinomycetota</taxon>
        <taxon>Actinomycetes</taxon>
        <taxon>Kitasatosporales</taxon>
        <taxon>Streptomycetaceae</taxon>
        <taxon>Streptomyces</taxon>
    </lineage>
</organism>
<accession>A0A6G4X2L3</accession>
<dbReference type="PANTHER" id="PTHR11731">
    <property type="entry name" value="PROTEASE FAMILY S9B,C DIPEPTIDYL-PEPTIDASE IV-RELATED"/>
    <property type="match status" value="1"/>
</dbReference>
<dbReference type="AlphaFoldDB" id="A0A6G4X2L3"/>
<protein>
    <submittedName>
        <fullName evidence="3">S9 family peptidase</fullName>
    </submittedName>
</protein>
<dbReference type="Proteomes" id="UP000477722">
    <property type="component" value="Unassembled WGS sequence"/>
</dbReference>
<dbReference type="Gene3D" id="2.140.10.30">
    <property type="entry name" value="Dipeptidylpeptidase IV, N-terminal domain"/>
    <property type="match status" value="1"/>
</dbReference>
<evidence type="ECO:0000313" key="3">
    <source>
        <dbReference type="EMBL" id="NGO71779.1"/>
    </source>
</evidence>
<dbReference type="GO" id="GO:0008239">
    <property type="term" value="F:dipeptidyl-peptidase activity"/>
    <property type="evidence" value="ECO:0007669"/>
    <property type="project" value="TreeGrafter"/>
</dbReference>
<dbReference type="Pfam" id="PF00326">
    <property type="entry name" value="Peptidase_S9"/>
    <property type="match status" value="1"/>
</dbReference>
<dbReference type="GO" id="GO:0006508">
    <property type="term" value="P:proteolysis"/>
    <property type="evidence" value="ECO:0007669"/>
    <property type="project" value="InterPro"/>
</dbReference>
<dbReference type="InterPro" id="IPR050278">
    <property type="entry name" value="Serine_Prot_S9B/DPPIV"/>
</dbReference>
<dbReference type="SUPFAM" id="SSF53474">
    <property type="entry name" value="alpha/beta-Hydrolases"/>
    <property type="match status" value="1"/>
</dbReference>